<name>A0A084G9Q1_PSEDA</name>
<gene>
    <name evidence="2" type="ORF">SAPIO_CDS3806</name>
</gene>
<protein>
    <recommendedName>
        <fullName evidence="4">Protein NO VEIN C-terminal domain-containing protein</fullName>
    </recommendedName>
</protein>
<dbReference type="KEGG" id="sapo:SAPIO_CDS3806"/>
<dbReference type="PANTHER" id="PTHR32387">
    <property type="entry name" value="WU:FJ29H11"/>
    <property type="match status" value="1"/>
</dbReference>
<feature type="compositionally biased region" description="Low complexity" evidence="1">
    <location>
        <begin position="1202"/>
        <end position="1215"/>
    </location>
</feature>
<dbReference type="EMBL" id="JOWA01000089">
    <property type="protein sequence ID" value="KEZ44063.1"/>
    <property type="molecule type" value="Genomic_DNA"/>
</dbReference>
<feature type="compositionally biased region" description="Acidic residues" evidence="1">
    <location>
        <begin position="1216"/>
        <end position="1226"/>
    </location>
</feature>
<dbReference type="InterPro" id="IPR036890">
    <property type="entry name" value="HATPase_C_sf"/>
</dbReference>
<dbReference type="InterPro" id="IPR052957">
    <property type="entry name" value="Auxin_embryo_med"/>
</dbReference>
<evidence type="ECO:0000313" key="2">
    <source>
        <dbReference type="EMBL" id="KEZ44063.1"/>
    </source>
</evidence>
<dbReference type="VEuPathDB" id="FungiDB:SAPIO_CDS3806"/>
<comment type="caution">
    <text evidence="2">The sequence shown here is derived from an EMBL/GenBank/DDBJ whole genome shotgun (WGS) entry which is preliminary data.</text>
</comment>
<dbReference type="SUPFAM" id="SSF55874">
    <property type="entry name" value="ATPase domain of HSP90 chaperone/DNA topoisomerase II/histidine kinase"/>
    <property type="match status" value="1"/>
</dbReference>
<evidence type="ECO:0000256" key="1">
    <source>
        <dbReference type="SAM" id="MobiDB-lite"/>
    </source>
</evidence>
<feature type="compositionally biased region" description="Pro residues" evidence="1">
    <location>
        <begin position="1343"/>
        <end position="1353"/>
    </location>
</feature>
<dbReference type="HOGENOM" id="CLU_000570_2_1_1"/>
<dbReference type="Proteomes" id="UP000028545">
    <property type="component" value="Unassembled WGS sequence"/>
</dbReference>
<accession>A0A084G9Q1</accession>
<feature type="region of interest" description="Disordered" evidence="1">
    <location>
        <begin position="1179"/>
        <end position="1228"/>
    </location>
</feature>
<reference evidence="2 3" key="1">
    <citation type="journal article" date="2014" name="Genome Announc.">
        <title>Draft genome sequence of the pathogenic fungus Scedosporium apiospermum.</title>
        <authorList>
            <person name="Vandeputte P."/>
            <person name="Ghamrawi S."/>
            <person name="Rechenmann M."/>
            <person name="Iltis A."/>
            <person name="Giraud S."/>
            <person name="Fleury M."/>
            <person name="Thornton C."/>
            <person name="Delhaes L."/>
            <person name="Meyer W."/>
            <person name="Papon N."/>
            <person name="Bouchara J.P."/>
        </authorList>
    </citation>
    <scope>NUCLEOTIDE SEQUENCE [LARGE SCALE GENOMIC DNA]</scope>
    <source>
        <strain evidence="2 3">IHEM 14462</strain>
    </source>
</reference>
<dbReference type="GeneID" id="27722878"/>
<evidence type="ECO:0000313" key="3">
    <source>
        <dbReference type="Proteomes" id="UP000028545"/>
    </source>
</evidence>
<feature type="region of interest" description="Disordered" evidence="1">
    <location>
        <begin position="1277"/>
        <end position="1361"/>
    </location>
</feature>
<dbReference type="RefSeq" id="XP_016643862.1">
    <property type="nucleotide sequence ID" value="XM_016786519.1"/>
</dbReference>
<dbReference type="OMA" id="MIAPIWE"/>
<sequence>MGSIPPTTKFQADADIARLRSERGVENNELHNSDVILSSLDAALDMLSDQLYQTPTHFILELIQNADDNTYPNSVTPSLELTLYEKDGKNFFRADCNEIGFTFNQLDALMRVGQSTKRAVATASGQRGYIGEKGIGFKSVFKVADVVQIASGFYEFKLDRSGPLGMILPILTPFPPADRISGHTQILLHLKDGVYNHILDDLRSIDSQLLIFLSKLKRIRVVTPRPPKAYVLYRNYRNDAVKWETAVISSEGSQVGDGYIVKRHDLQNLPADSRRKGITSSEIVLAFPTYAGDIPRIDLQNVYAFLPIGNFGFRFLIHADFLLVASRESLEYQSPWNIALREGVCDAFVDMILQFTSIPAGQSRKDLFYKWPKYILHNPDRFSFWNALNQSILDVLRTKQVLESQEKVAGCQMPTSLYYVPPKFRFENNTLFDISSIRKQHLSFGYDEVRTELALIGVKTLDIHILYSEFRYWVGLQGAAAIKAQPAAWHRQVAAVFCDAPRALREGLRTIPMIPLRDGSWTSANASNLYLPSDSAGEHIPTGVSILIVDYEAAKDEMRRKFFSFLGIEKYAPRQVCDLILQLHSRSSTSLLTRAHEDIISDAAYLFKHRRLFNENGAPDIAFLVKNGTTSFVCRTAIYIITPALKSGLVSKYRNSPKNPFPVLDDRYETTICCGNEETTRSFYQWLLLSKNAAFFEHPQLFRSGRRTDEWNFLRDADMTDLLIALKLYMKQKAGQLFTRDHINLALNELHVRCIDGTIRPFCGLAVPTKELQQECPHLDFADLRVSKLGNLKFLSEFGILVAPSTAARLRELEALHKLSTDGVDREATVHRIYRSLNTVRSADDWSTIRTAFSRTPLVYVSGPIPMWTSHSACVWTAPRALQQVIRLGDLYPDFNRLFYQVLQVGAAGIGDVVRELSALSNGGYYNGAVPRCTELLLLLEDYLAKGHVLVPLDAVSLKSARVFPVSMGSLDVVELRSLRDHTRWYIPDTTTLGAAFQDKVHLLDFPVKVVRRLSNVFKTLNCEGRFLSAVVKESVECRGTVIRDLAKEDDLKARISFIANLAAARGTGSARSTWTMNAWSVPSITLIRKLYDVVVEEDNELVTIREKDDKIDVYFREVPRRKQSRVNFKLQGFFSAYFAIRAEDRPLVSLLLSEPIDELSEILESHDIFAQDELNDGLSDTQTLTTTNTSGPIERSENLISNEDSTESNGSSSGEGEEQDATDSDGEGRVVLASMSSLSLYPRTLRELIPSHQTRVENVIRRAANYQLSNSLVADAHDQSTPEGGGETSRHSEDTATAAYSQSSSRYSSSQRPSPSSARFHSGSGGTSTSNGPRVRAYISPPSSPLPSPSPSPGRSQLRGTIQPRPVQDIWFREIGFLGESFVYHLFEKHIADWHFENWTSKLRVEEGFPRFVEREKHFSDFTYRDNNGLLRDMLHRGRIPLDANWSNSTTYHLEVKATLGNCSDAFFVSQNQVDKMRECDGDPDNGFILIRVFHVDSEDPGIKWFPNPWKLYLARALDLRSVEGYQVTTADAPEG</sequence>
<evidence type="ECO:0008006" key="4">
    <source>
        <dbReference type="Google" id="ProtNLM"/>
    </source>
</evidence>
<dbReference type="OrthoDB" id="1262810at2759"/>
<organism evidence="2 3">
    <name type="scientific">Pseudallescheria apiosperma</name>
    <name type="common">Scedosporium apiospermum</name>
    <dbReference type="NCBI Taxonomy" id="563466"/>
    <lineage>
        <taxon>Eukaryota</taxon>
        <taxon>Fungi</taxon>
        <taxon>Dikarya</taxon>
        <taxon>Ascomycota</taxon>
        <taxon>Pezizomycotina</taxon>
        <taxon>Sordariomycetes</taxon>
        <taxon>Hypocreomycetidae</taxon>
        <taxon>Microascales</taxon>
        <taxon>Microascaceae</taxon>
        <taxon>Scedosporium</taxon>
    </lineage>
</organism>
<keyword evidence="3" id="KW-1185">Reference proteome</keyword>
<dbReference type="PANTHER" id="PTHR32387:SF0">
    <property type="entry name" value="PROTEIN NO VEIN"/>
    <property type="match status" value="1"/>
</dbReference>
<feature type="compositionally biased region" description="Low complexity" evidence="1">
    <location>
        <begin position="1301"/>
        <end position="1318"/>
    </location>
</feature>
<proteinExistence type="predicted"/>
<dbReference type="Gene3D" id="3.30.565.10">
    <property type="entry name" value="Histidine kinase-like ATPase, C-terminal domain"/>
    <property type="match status" value="1"/>
</dbReference>